<dbReference type="EMBL" id="BK015001">
    <property type="protein sequence ID" value="DAD86538.1"/>
    <property type="molecule type" value="Genomic_DNA"/>
</dbReference>
<protein>
    <submittedName>
        <fullName evidence="2">Uncharacterized protein</fullName>
    </submittedName>
</protein>
<evidence type="ECO:0000256" key="1">
    <source>
        <dbReference type="SAM" id="MobiDB-lite"/>
    </source>
</evidence>
<feature type="compositionally biased region" description="Basic residues" evidence="1">
    <location>
        <begin position="24"/>
        <end position="34"/>
    </location>
</feature>
<organism evidence="2">
    <name type="scientific">Siphoviridae sp. ctu1h4</name>
    <dbReference type="NCBI Taxonomy" id="2826499"/>
    <lineage>
        <taxon>Viruses</taxon>
        <taxon>Duplodnaviria</taxon>
        <taxon>Heunggongvirae</taxon>
        <taxon>Uroviricota</taxon>
        <taxon>Caudoviricetes</taxon>
    </lineage>
</organism>
<reference evidence="2" key="1">
    <citation type="journal article" date="2021" name="Proc. Natl. Acad. Sci. U.S.A.">
        <title>A Catalog of Tens of Thousands of Viruses from Human Metagenomes Reveals Hidden Associations with Chronic Diseases.</title>
        <authorList>
            <person name="Tisza M.J."/>
            <person name="Buck C.B."/>
        </authorList>
    </citation>
    <scope>NUCLEOTIDE SEQUENCE</scope>
    <source>
        <strain evidence="2">Ctu1h4</strain>
    </source>
</reference>
<name>A0A8S5MWT3_9CAUD</name>
<accession>A0A8S5MWT3</accession>
<feature type="region of interest" description="Disordered" evidence="1">
    <location>
        <begin position="1"/>
        <end position="34"/>
    </location>
</feature>
<proteinExistence type="predicted"/>
<evidence type="ECO:0000313" key="2">
    <source>
        <dbReference type="EMBL" id="DAD86538.1"/>
    </source>
</evidence>
<sequence length="34" mass="3719">MYPGVLYRTSRNAARAGAGAGARGRPRTPRHHTR</sequence>